<evidence type="ECO:0000313" key="4">
    <source>
        <dbReference type="EMBL" id="GLR19742.1"/>
    </source>
</evidence>
<dbReference type="SMART" id="SM00471">
    <property type="entry name" value="HDc"/>
    <property type="match status" value="1"/>
</dbReference>
<dbReference type="CDD" id="cd00077">
    <property type="entry name" value="HDc"/>
    <property type="match status" value="1"/>
</dbReference>
<gene>
    <name evidence="4" type="primary">relA</name>
    <name evidence="4" type="ORF">GCM10007940_43580</name>
</gene>
<dbReference type="InterPro" id="IPR033655">
    <property type="entry name" value="TGS_RelA/SpoT"/>
</dbReference>
<dbReference type="InterPro" id="IPR002912">
    <property type="entry name" value="ACT_dom"/>
</dbReference>
<dbReference type="InterPro" id="IPR012675">
    <property type="entry name" value="Beta-grasp_dom_sf"/>
</dbReference>
<dbReference type="InterPro" id="IPR004095">
    <property type="entry name" value="TGS"/>
</dbReference>
<evidence type="ECO:0000259" key="3">
    <source>
        <dbReference type="PROSITE" id="PS51880"/>
    </source>
</evidence>
<protein>
    <submittedName>
        <fullName evidence="4">RelA/SpoT family protein</fullName>
    </submittedName>
</protein>
<dbReference type="FunFam" id="1.10.3210.10:FF:000001">
    <property type="entry name" value="GTP pyrophosphokinase RelA"/>
    <property type="match status" value="1"/>
</dbReference>
<dbReference type="Gene3D" id="3.30.70.260">
    <property type="match status" value="1"/>
</dbReference>
<dbReference type="PANTHER" id="PTHR21262:SF31">
    <property type="entry name" value="GTP PYROPHOSPHOKINASE"/>
    <property type="match status" value="1"/>
</dbReference>
<dbReference type="Gene3D" id="3.30.460.10">
    <property type="entry name" value="Beta Polymerase, domain 2"/>
    <property type="match status" value="1"/>
</dbReference>
<dbReference type="Pfam" id="PF04607">
    <property type="entry name" value="RelA_SpoT"/>
    <property type="match status" value="1"/>
</dbReference>
<proteinExistence type="inferred from homology"/>
<evidence type="ECO:0000256" key="1">
    <source>
        <dbReference type="RuleBase" id="RU003847"/>
    </source>
</evidence>
<evidence type="ECO:0000313" key="5">
    <source>
        <dbReference type="Proteomes" id="UP001156666"/>
    </source>
</evidence>
<dbReference type="Gene3D" id="3.10.20.30">
    <property type="match status" value="1"/>
</dbReference>
<dbReference type="RefSeq" id="WP_235295504.1">
    <property type="nucleotide sequence ID" value="NZ_BSOH01000034.1"/>
</dbReference>
<comment type="function">
    <text evidence="1">In eubacteria ppGpp (guanosine 3'-diphosphate 5'-diphosphate) is a mediator of the stringent response that coordinates a variety of cellular activities in response to changes in nutritional abundance.</text>
</comment>
<reference evidence="4" key="1">
    <citation type="journal article" date="2014" name="Int. J. Syst. Evol. Microbiol.">
        <title>Complete genome sequence of Corynebacterium casei LMG S-19264T (=DSM 44701T), isolated from a smear-ripened cheese.</title>
        <authorList>
            <consortium name="US DOE Joint Genome Institute (JGI-PGF)"/>
            <person name="Walter F."/>
            <person name="Albersmeier A."/>
            <person name="Kalinowski J."/>
            <person name="Ruckert C."/>
        </authorList>
    </citation>
    <scope>NUCLEOTIDE SEQUENCE</scope>
    <source>
        <strain evidence="4">NBRC 108769</strain>
    </source>
</reference>
<reference evidence="4" key="2">
    <citation type="submission" date="2023-01" db="EMBL/GenBank/DDBJ databases">
        <title>Draft genome sequence of Portibacter lacus strain NBRC 108769.</title>
        <authorList>
            <person name="Sun Q."/>
            <person name="Mori K."/>
        </authorList>
    </citation>
    <scope>NUCLEOTIDE SEQUENCE</scope>
    <source>
        <strain evidence="4">NBRC 108769</strain>
    </source>
</reference>
<dbReference type="CDD" id="cd05399">
    <property type="entry name" value="NT_Rel-Spo_like"/>
    <property type="match status" value="1"/>
</dbReference>
<dbReference type="SUPFAM" id="SSF81271">
    <property type="entry name" value="TGS-like"/>
    <property type="match status" value="1"/>
</dbReference>
<dbReference type="Pfam" id="PF19296">
    <property type="entry name" value="RelA_AH_RIS"/>
    <property type="match status" value="1"/>
</dbReference>
<dbReference type="PANTHER" id="PTHR21262">
    <property type="entry name" value="GUANOSINE-3',5'-BIS DIPHOSPHATE 3'-PYROPHOSPHOHYDROLASE"/>
    <property type="match status" value="1"/>
</dbReference>
<dbReference type="AlphaFoldDB" id="A0AA37STF5"/>
<dbReference type="PROSITE" id="PS51880">
    <property type="entry name" value="TGS"/>
    <property type="match status" value="1"/>
</dbReference>
<dbReference type="InterPro" id="IPR043519">
    <property type="entry name" value="NT_sf"/>
</dbReference>
<dbReference type="GO" id="GO:0015969">
    <property type="term" value="P:guanosine tetraphosphate metabolic process"/>
    <property type="evidence" value="ECO:0007669"/>
    <property type="project" value="InterPro"/>
</dbReference>
<dbReference type="CDD" id="cd01668">
    <property type="entry name" value="TGS_RSH"/>
    <property type="match status" value="1"/>
</dbReference>
<accession>A0AA37STF5</accession>
<comment type="similarity">
    <text evidence="1">Belongs to the relA/spoT family.</text>
</comment>
<dbReference type="Pfam" id="PF13328">
    <property type="entry name" value="HD_4"/>
    <property type="match status" value="1"/>
</dbReference>
<dbReference type="InterPro" id="IPR045600">
    <property type="entry name" value="RelA/SpoT_AH_RIS"/>
</dbReference>
<dbReference type="GO" id="GO:0005886">
    <property type="term" value="C:plasma membrane"/>
    <property type="evidence" value="ECO:0007669"/>
    <property type="project" value="TreeGrafter"/>
</dbReference>
<sequence>MGTATAINETELKTIRKAYNKLRKSIVNSLTDEDKIHLDKAYKLAVSAHSSQRRKSGEPYVLHPIEVARICAEEIGLGPTAVISALLHDVVEDTPVTIEEIDKMFGPKIRTIVDGLTKLDGLYNVESPQAENFKKVLSTLVEDVRVVLIKMADRIHNLRTIGSMPQHKQLKIAAETSFIYAPLAHRLGLYNVKTEFQDLCLKITEPELYAEIEKELVDSKRNRQKYINEFVKPLKPKFDEMDFDYRITGRVKSISSIANKIRKKRVPLHEIYDIFAVRVIIDTDIKKEKSGCWQIYSEITDIYLPIPERLKDWVTTPKSNGYESLHTTVIGPKGRFVEVQIRSERMDEIAERGFAAHWKYKGVKDSDSVYDQWLDGIRHLLDTSGNTALEFINDFKTNLFSEEIYAFTPKGDMRILPKGATALDFAFDIHTDVGYNATAIKVNNKLVPMGYKLSNGDQVHVTTNKSQKPNENWLKMVVTGKARSKIRSSMKEERRKQGEFGKETLMRKLKNMKADFELNIDMLVKYFGYKSRVDLYYGIFREDINLLDLKLFDVHGQKLIEKKVEDIISEAVSEAEEKEKKRPRRQDDNQQKILINGEPADMYKYTLSSCCNPVQGDNIFAFLSATGGMKIHRTNCPNATNMLANYGYRVMKAEWSGGSNSNFVVDLIVTGVDSGPGVIQKITEQISSFLGLNIRSFSIEGAEGYFEGKVGLFVANKNQLNQAVHSLQQLDGVSSVTRVDKSYNS</sequence>
<feature type="compositionally biased region" description="Basic and acidic residues" evidence="2">
    <location>
        <begin position="575"/>
        <end position="590"/>
    </location>
</feature>
<dbReference type="Gene3D" id="1.10.3210.10">
    <property type="entry name" value="Hypothetical protein af1432"/>
    <property type="match status" value="1"/>
</dbReference>
<dbReference type="Pfam" id="PF13291">
    <property type="entry name" value="ACT_4"/>
    <property type="match status" value="1"/>
</dbReference>
<dbReference type="InterPro" id="IPR012676">
    <property type="entry name" value="TGS-like"/>
</dbReference>
<feature type="domain" description="TGS" evidence="3">
    <location>
        <begin position="402"/>
        <end position="463"/>
    </location>
</feature>
<comment type="caution">
    <text evidence="4">The sequence shown here is derived from an EMBL/GenBank/DDBJ whole genome shotgun (WGS) entry which is preliminary data.</text>
</comment>
<dbReference type="SUPFAM" id="SSF109604">
    <property type="entry name" value="HD-domain/PDEase-like"/>
    <property type="match status" value="1"/>
</dbReference>
<feature type="region of interest" description="Disordered" evidence="2">
    <location>
        <begin position="574"/>
        <end position="593"/>
    </location>
</feature>
<dbReference type="Proteomes" id="UP001156666">
    <property type="component" value="Unassembled WGS sequence"/>
</dbReference>
<evidence type="ECO:0000256" key="2">
    <source>
        <dbReference type="SAM" id="MobiDB-lite"/>
    </source>
</evidence>
<dbReference type="FunFam" id="3.10.20.30:FF:000002">
    <property type="entry name" value="GTP pyrophosphokinase (RelA/SpoT)"/>
    <property type="match status" value="1"/>
</dbReference>
<dbReference type="InterPro" id="IPR003607">
    <property type="entry name" value="HD/PDEase_dom"/>
</dbReference>
<dbReference type="SMART" id="SM00954">
    <property type="entry name" value="RelA_SpoT"/>
    <property type="match status" value="1"/>
</dbReference>
<dbReference type="EMBL" id="BSOH01000034">
    <property type="protein sequence ID" value="GLR19742.1"/>
    <property type="molecule type" value="Genomic_DNA"/>
</dbReference>
<dbReference type="SUPFAM" id="SSF81301">
    <property type="entry name" value="Nucleotidyltransferase"/>
    <property type="match status" value="1"/>
</dbReference>
<organism evidence="4 5">
    <name type="scientific">Portibacter lacus</name>
    <dbReference type="NCBI Taxonomy" id="1099794"/>
    <lineage>
        <taxon>Bacteria</taxon>
        <taxon>Pseudomonadati</taxon>
        <taxon>Bacteroidota</taxon>
        <taxon>Saprospiria</taxon>
        <taxon>Saprospirales</taxon>
        <taxon>Haliscomenobacteraceae</taxon>
        <taxon>Portibacter</taxon>
    </lineage>
</organism>
<dbReference type="InterPro" id="IPR007685">
    <property type="entry name" value="RelA_SpoT"/>
</dbReference>
<dbReference type="Pfam" id="PF02824">
    <property type="entry name" value="TGS"/>
    <property type="match status" value="1"/>
</dbReference>
<name>A0AA37STF5_9BACT</name>
<dbReference type="NCBIfam" id="TIGR00691">
    <property type="entry name" value="spoT_relA"/>
    <property type="match status" value="1"/>
</dbReference>
<keyword evidence="5" id="KW-1185">Reference proteome</keyword>
<dbReference type="InterPro" id="IPR004811">
    <property type="entry name" value="RelA/Spo_fam"/>
</dbReference>